<name>A0A087SBB0_AUXPR</name>
<dbReference type="CDD" id="cd16100">
    <property type="entry name" value="ARID"/>
    <property type="match status" value="1"/>
</dbReference>
<keyword evidence="3" id="KW-1185">Reference proteome</keyword>
<dbReference type="RefSeq" id="XP_011395881.1">
    <property type="nucleotide sequence ID" value="XM_011397579.1"/>
</dbReference>
<dbReference type="Pfam" id="PF01388">
    <property type="entry name" value="ARID"/>
    <property type="match status" value="1"/>
</dbReference>
<dbReference type="InterPro" id="IPR036431">
    <property type="entry name" value="ARID_dom_sf"/>
</dbReference>
<dbReference type="OrthoDB" id="338531at2759"/>
<evidence type="ECO:0000259" key="1">
    <source>
        <dbReference type="PROSITE" id="PS51011"/>
    </source>
</evidence>
<dbReference type="AlphaFoldDB" id="A0A087SBB0"/>
<reference evidence="2 3" key="1">
    <citation type="journal article" date="2014" name="BMC Genomics">
        <title>Oil accumulation mechanisms of the oleaginous microalga Chlorella protothecoides revealed through its genome, transcriptomes, and proteomes.</title>
        <authorList>
            <person name="Gao C."/>
            <person name="Wang Y."/>
            <person name="Shen Y."/>
            <person name="Yan D."/>
            <person name="He X."/>
            <person name="Dai J."/>
            <person name="Wu Q."/>
        </authorList>
    </citation>
    <scope>NUCLEOTIDE SEQUENCE [LARGE SCALE GENOMIC DNA]</scope>
    <source>
        <strain evidence="2 3">0710</strain>
    </source>
</reference>
<dbReference type="Proteomes" id="UP000028924">
    <property type="component" value="Unassembled WGS sequence"/>
</dbReference>
<dbReference type="GeneID" id="23611763"/>
<dbReference type="PROSITE" id="PS51011">
    <property type="entry name" value="ARID"/>
    <property type="match status" value="1"/>
</dbReference>
<dbReference type="EMBL" id="KL662085">
    <property type="protein sequence ID" value="KFM23014.1"/>
    <property type="molecule type" value="Genomic_DNA"/>
</dbReference>
<feature type="domain" description="ARID" evidence="1">
    <location>
        <begin position="77"/>
        <end position="178"/>
    </location>
</feature>
<dbReference type="KEGG" id="apro:F751_0372"/>
<organism evidence="2 3">
    <name type="scientific">Auxenochlorella protothecoides</name>
    <name type="common">Green microalga</name>
    <name type="synonym">Chlorella protothecoides</name>
    <dbReference type="NCBI Taxonomy" id="3075"/>
    <lineage>
        <taxon>Eukaryota</taxon>
        <taxon>Viridiplantae</taxon>
        <taxon>Chlorophyta</taxon>
        <taxon>core chlorophytes</taxon>
        <taxon>Trebouxiophyceae</taxon>
        <taxon>Chlorellales</taxon>
        <taxon>Chlorellaceae</taxon>
        <taxon>Auxenochlorella</taxon>
    </lineage>
</organism>
<accession>A0A087SBB0</accession>
<dbReference type="GO" id="GO:0003677">
    <property type="term" value="F:DNA binding"/>
    <property type="evidence" value="ECO:0007669"/>
    <property type="project" value="InterPro"/>
</dbReference>
<evidence type="ECO:0000313" key="2">
    <source>
        <dbReference type="EMBL" id="KFM23014.1"/>
    </source>
</evidence>
<gene>
    <name evidence="2" type="ORF">F751_0372</name>
</gene>
<proteinExistence type="predicted"/>
<protein>
    <recommendedName>
        <fullName evidence="1">ARID domain-containing protein</fullName>
    </recommendedName>
</protein>
<dbReference type="SUPFAM" id="SSF46774">
    <property type="entry name" value="ARID-like"/>
    <property type="match status" value="1"/>
</dbReference>
<dbReference type="Gene3D" id="1.10.150.60">
    <property type="entry name" value="ARID DNA-binding domain"/>
    <property type="match status" value="1"/>
</dbReference>
<dbReference type="InterPro" id="IPR001606">
    <property type="entry name" value="ARID_dom"/>
</dbReference>
<sequence>MSQAHLRNVEEPIFIGYVPGDPTLPPLDDAIPAPNPAFAQNKVVDLRTWDAVALQVEADRFNPSDPFEPFHLPAMPGVPTEKILEVMRRTLPHPGRPIAWVDLGYRNGGLTLAGKEVQLRDLWDMVQGAGGFAAVCSTRKWTSVAIALGADTSRLTNASHVVKGWYLRFFANYEKSLQSQELPS</sequence>
<evidence type="ECO:0000313" key="3">
    <source>
        <dbReference type="Proteomes" id="UP000028924"/>
    </source>
</evidence>